<proteinExistence type="predicted"/>
<reference evidence="1 2" key="1">
    <citation type="journal article" date="2020" name="Nat. Food">
        <title>A phased Vanilla planifolia genome enables genetic improvement of flavour and production.</title>
        <authorList>
            <person name="Hasing T."/>
            <person name="Tang H."/>
            <person name="Brym M."/>
            <person name="Khazi F."/>
            <person name="Huang T."/>
            <person name="Chambers A.H."/>
        </authorList>
    </citation>
    <scope>NUCLEOTIDE SEQUENCE [LARGE SCALE GENOMIC DNA]</scope>
    <source>
        <tissue evidence="1">Leaf</tissue>
    </source>
</reference>
<name>A0A835UHX7_VANPL</name>
<comment type="caution">
    <text evidence="1">The sequence shown here is derived from an EMBL/GenBank/DDBJ whole genome shotgun (WGS) entry which is preliminary data.</text>
</comment>
<dbReference type="Proteomes" id="UP000639772">
    <property type="component" value="Chromosome 11"/>
</dbReference>
<organism evidence="1 2">
    <name type="scientific">Vanilla planifolia</name>
    <name type="common">Vanilla</name>
    <dbReference type="NCBI Taxonomy" id="51239"/>
    <lineage>
        <taxon>Eukaryota</taxon>
        <taxon>Viridiplantae</taxon>
        <taxon>Streptophyta</taxon>
        <taxon>Embryophyta</taxon>
        <taxon>Tracheophyta</taxon>
        <taxon>Spermatophyta</taxon>
        <taxon>Magnoliopsida</taxon>
        <taxon>Liliopsida</taxon>
        <taxon>Asparagales</taxon>
        <taxon>Orchidaceae</taxon>
        <taxon>Vanilloideae</taxon>
        <taxon>Vanilleae</taxon>
        <taxon>Vanilla</taxon>
    </lineage>
</organism>
<dbReference type="AlphaFoldDB" id="A0A835UHX7"/>
<gene>
    <name evidence="1" type="ORF">HPP92_020499</name>
</gene>
<sequence length="108" mass="11786">MGASGCGATTRKRDRGRYVAVLGFDSRFAIYGPLLWSNAKFDDISSNFAMPVHRESTDDKTKDDTELSHGLEGAIEKELNEVRAGEPQSPKAILIGVAKATRVSILFK</sequence>
<accession>A0A835UHX7</accession>
<evidence type="ECO:0000313" key="2">
    <source>
        <dbReference type="Proteomes" id="UP000639772"/>
    </source>
</evidence>
<dbReference type="EMBL" id="JADCNM010000011">
    <property type="protein sequence ID" value="KAG0462023.1"/>
    <property type="molecule type" value="Genomic_DNA"/>
</dbReference>
<protein>
    <submittedName>
        <fullName evidence="1">Uncharacterized protein</fullName>
    </submittedName>
</protein>
<evidence type="ECO:0000313" key="1">
    <source>
        <dbReference type="EMBL" id="KAG0462023.1"/>
    </source>
</evidence>